<dbReference type="EMBL" id="FMZO01000001">
    <property type="protein sequence ID" value="SDC09357.1"/>
    <property type="molecule type" value="Genomic_DNA"/>
</dbReference>
<sequence>MKKTLLLLWTCTALCSAATAQQITTQADDSKSEDIIKTRRILLDRFIANNKIGITLVKEQLVALDDTNYIAIYPAEFWLLSYWTGDYIPILNTIKGMDSLKEGKIRIPPPPDYLAVKLAEKVTEQEARLLKDIATANLPEEQKAFLTMHLKYLLAGGETRQQELNNLADQFISAYPNSSYRSFTQSFIRLKYTLTASGSAVSFHSGQFRLGGALTNYYNHLTAFGLSLDLVHNNWLGQVDLAFGMGHTQTDMPLNNGATWPKNAKVTGGYLAVTIGRYIANSNIISIAPIAGIGVFGVDPNENVKEHPKLKDAGIKTSVAGSLGFISDIRLKKINLTKQVYYQESTQAPFIRIGYEYIASPLKNKFIRYSGSVHKLTLGIGILSRRVKRVH</sequence>
<evidence type="ECO:0008006" key="4">
    <source>
        <dbReference type="Google" id="ProtNLM"/>
    </source>
</evidence>
<gene>
    <name evidence="2" type="ORF">SAMN04487894_101313</name>
</gene>
<feature type="chain" id="PRO_5011775138" description="Outer membrane protein beta-barrel domain-containing protein" evidence="1">
    <location>
        <begin position="21"/>
        <end position="391"/>
    </location>
</feature>
<dbReference type="Proteomes" id="UP000198757">
    <property type="component" value="Unassembled WGS sequence"/>
</dbReference>
<evidence type="ECO:0000313" key="3">
    <source>
        <dbReference type="Proteomes" id="UP000198757"/>
    </source>
</evidence>
<dbReference type="RefSeq" id="WP_143019628.1">
    <property type="nucleotide sequence ID" value="NZ_FMZO01000001.1"/>
</dbReference>
<proteinExistence type="predicted"/>
<dbReference type="AlphaFoldDB" id="A0A1G6IS72"/>
<organism evidence="2 3">
    <name type="scientific">Niabella drilacis (strain DSM 25811 / CCM 8410 / CCUG 62505 / LMG 26954 / E90)</name>
    <dbReference type="NCBI Taxonomy" id="1285928"/>
    <lineage>
        <taxon>Bacteria</taxon>
        <taxon>Pseudomonadati</taxon>
        <taxon>Bacteroidota</taxon>
        <taxon>Chitinophagia</taxon>
        <taxon>Chitinophagales</taxon>
        <taxon>Chitinophagaceae</taxon>
        <taxon>Niabella</taxon>
    </lineage>
</organism>
<evidence type="ECO:0000256" key="1">
    <source>
        <dbReference type="SAM" id="SignalP"/>
    </source>
</evidence>
<evidence type="ECO:0000313" key="2">
    <source>
        <dbReference type="EMBL" id="SDC09357.1"/>
    </source>
</evidence>
<dbReference type="OrthoDB" id="865722at2"/>
<keyword evidence="3" id="KW-1185">Reference proteome</keyword>
<protein>
    <recommendedName>
        <fullName evidence="4">Outer membrane protein beta-barrel domain-containing protein</fullName>
    </recommendedName>
</protein>
<dbReference type="STRING" id="1285928.SAMN04487894_101313"/>
<reference evidence="3" key="1">
    <citation type="submission" date="2016-10" db="EMBL/GenBank/DDBJ databases">
        <authorList>
            <person name="Varghese N."/>
            <person name="Submissions S."/>
        </authorList>
    </citation>
    <scope>NUCLEOTIDE SEQUENCE [LARGE SCALE GENOMIC DNA]</scope>
    <source>
        <strain evidence="3">DSM 25811 / CCM 8410 / LMG 26954 / E90</strain>
    </source>
</reference>
<keyword evidence="1" id="KW-0732">Signal</keyword>
<name>A0A1G6IS72_NIADE</name>
<accession>A0A1G6IS72</accession>
<feature type="signal peptide" evidence="1">
    <location>
        <begin position="1"/>
        <end position="20"/>
    </location>
</feature>